<evidence type="ECO:0000256" key="5">
    <source>
        <dbReference type="ARBA" id="ARBA00023163"/>
    </source>
</evidence>
<dbReference type="PANTHER" id="PTHR48111">
    <property type="entry name" value="REGULATOR OF RPOS"/>
    <property type="match status" value="1"/>
</dbReference>
<sequence>MKVLIVDENKEFTYELQEYFMKKSIEIDILNSYDKILEEYNQVNLHEYDSFIFEIDSENQQGLDILDYMNILEIDKPVIFISQEKSVELLSKAFAMGGEDFISKPFHIKELELRMLKGIRKKISKDEIELPNEYTYIYSEYAVAKHHSYIDMTKKQRQLLYLLITNKNNLVTYSMISDYVYNGKEFSNNAIATHIRDIRKKLPGIPIKAVKGDGYILKV</sequence>
<evidence type="ECO:0000256" key="7">
    <source>
        <dbReference type="PROSITE-ProRule" id="PRU01091"/>
    </source>
</evidence>
<dbReference type="PANTHER" id="PTHR48111:SF1">
    <property type="entry name" value="TWO-COMPONENT RESPONSE REGULATOR ORR33"/>
    <property type="match status" value="1"/>
</dbReference>
<feature type="domain" description="OmpR/PhoB-type" evidence="9">
    <location>
        <begin position="125"/>
        <end position="219"/>
    </location>
</feature>
<evidence type="ECO:0000313" key="11">
    <source>
        <dbReference type="Proteomes" id="UP000593910"/>
    </source>
</evidence>
<dbReference type="PROSITE" id="PS50110">
    <property type="entry name" value="RESPONSE_REGULATORY"/>
    <property type="match status" value="1"/>
</dbReference>
<dbReference type="SUPFAM" id="SSF46894">
    <property type="entry name" value="C-terminal effector domain of the bipartite response regulators"/>
    <property type="match status" value="1"/>
</dbReference>
<dbReference type="InterPro" id="IPR011006">
    <property type="entry name" value="CheY-like_superfamily"/>
</dbReference>
<evidence type="ECO:0000256" key="6">
    <source>
        <dbReference type="PROSITE-ProRule" id="PRU00169"/>
    </source>
</evidence>
<feature type="domain" description="Response regulatory" evidence="8">
    <location>
        <begin position="2"/>
        <end position="119"/>
    </location>
</feature>
<dbReference type="InterPro" id="IPR001867">
    <property type="entry name" value="OmpR/PhoB-type_DNA-bd"/>
</dbReference>
<protein>
    <submittedName>
        <fullName evidence="10">Response regulator transcription factor</fullName>
    </submittedName>
</protein>
<dbReference type="Pfam" id="PF00486">
    <property type="entry name" value="Trans_reg_C"/>
    <property type="match status" value="1"/>
</dbReference>
<dbReference type="InterPro" id="IPR001789">
    <property type="entry name" value="Sig_transdc_resp-reg_receiver"/>
</dbReference>
<evidence type="ECO:0000313" key="10">
    <source>
        <dbReference type="EMBL" id="QOP41064.1"/>
    </source>
</evidence>
<reference evidence="10 11" key="1">
    <citation type="submission" date="2019-06" db="EMBL/GenBank/DDBJ databases">
        <title>Sulfurimonas gotlandica sp. nov., a chemoautotrophic and psychrotolerant epsilonproteobacterium isolated from a pelagic redoxcline, and an emended description of the genus Sulfurimonas.</title>
        <authorList>
            <person name="Wang S."/>
            <person name="Jiang L."/>
            <person name="Shao Z."/>
        </authorList>
    </citation>
    <scope>NUCLEOTIDE SEQUENCE [LARGE SCALE GENOMIC DNA]</scope>
    <source>
        <strain evidence="10 11">B2</strain>
    </source>
</reference>
<dbReference type="AlphaFoldDB" id="A0A7M1AUG8"/>
<dbReference type="InterPro" id="IPR036388">
    <property type="entry name" value="WH-like_DNA-bd_sf"/>
</dbReference>
<dbReference type="SMART" id="SM00448">
    <property type="entry name" value="REC"/>
    <property type="match status" value="1"/>
</dbReference>
<evidence type="ECO:0000256" key="2">
    <source>
        <dbReference type="ARBA" id="ARBA00023012"/>
    </source>
</evidence>
<dbReference type="Proteomes" id="UP000593910">
    <property type="component" value="Chromosome"/>
</dbReference>
<dbReference type="PROSITE" id="PS51755">
    <property type="entry name" value="OMPR_PHOB"/>
    <property type="match status" value="1"/>
</dbReference>
<keyword evidence="2" id="KW-0902">Two-component regulatory system</keyword>
<feature type="DNA-binding region" description="OmpR/PhoB-type" evidence="7">
    <location>
        <begin position="125"/>
        <end position="219"/>
    </location>
</feature>
<comment type="caution">
    <text evidence="6">Lacks conserved residue(s) required for the propagation of feature annotation.</text>
</comment>
<dbReference type="Gene3D" id="3.40.50.2300">
    <property type="match status" value="1"/>
</dbReference>
<organism evidence="10 11">
    <name type="scientific">Sulfurimonas marina</name>
    <dbReference type="NCBI Taxonomy" id="2590551"/>
    <lineage>
        <taxon>Bacteria</taxon>
        <taxon>Pseudomonadati</taxon>
        <taxon>Campylobacterota</taxon>
        <taxon>Epsilonproteobacteria</taxon>
        <taxon>Campylobacterales</taxon>
        <taxon>Sulfurimonadaceae</taxon>
        <taxon>Sulfurimonas</taxon>
    </lineage>
</organism>
<dbReference type="GO" id="GO:0000156">
    <property type="term" value="F:phosphorelay response regulator activity"/>
    <property type="evidence" value="ECO:0007669"/>
    <property type="project" value="TreeGrafter"/>
</dbReference>
<dbReference type="InterPro" id="IPR016032">
    <property type="entry name" value="Sig_transdc_resp-reg_C-effctor"/>
</dbReference>
<evidence type="ECO:0000256" key="3">
    <source>
        <dbReference type="ARBA" id="ARBA00023015"/>
    </source>
</evidence>
<keyword evidence="4 7" id="KW-0238">DNA-binding</keyword>
<evidence type="ECO:0000259" key="8">
    <source>
        <dbReference type="PROSITE" id="PS50110"/>
    </source>
</evidence>
<dbReference type="Pfam" id="PF00072">
    <property type="entry name" value="Response_reg"/>
    <property type="match status" value="1"/>
</dbReference>
<keyword evidence="11" id="KW-1185">Reference proteome</keyword>
<dbReference type="GO" id="GO:0005829">
    <property type="term" value="C:cytosol"/>
    <property type="evidence" value="ECO:0007669"/>
    <property type="project" value="TreeGrafter"/>
</dbReference>
<name>A0A7M1AUG8_9BACT</name>
<dbReference type="InterPro" id="IPR039420">
    <property type="entry name" value="WalR-like"/>
</dbReference>
<dbReference type="Gene3D" id="1.10.10.10">
    <property type="entry name" value="Winged helix-like DNA-binding domain superfamily/Winged helix DNA-binding domain"/>
    <property type="match status" value="1"/>
</dbReference>
<evidence type="ECO:0000259" key="9">
    <source>
        <dbReference type="PROSITE" id="PS51755"/>
    </source>
</evidence>
<dbReference type="KEGG" id="smax:FJR03_04635"/>
<dbReference type="GO" id="GO:0006355">
    <property type="term" value="P:regulation of DNA-templated transcription"/>
    <property type="evidence" value="ECO:0007669"/>
    <property type="project" value="InterPro"/>
</dbReference>
<gene>
    <name evidence="10" type="ORF">FJR03_04635</name>
</gene>
<proteinExistence type="predicted"/>
<evidence type="ECO:0000256" key="1">
    <source>
        <dbReference type="ARBA" id="ARBA00022553"/>
    </source>
</evidence>
<dbReference type="CDD" id="cd00383">
    <property type="entry name" value="trans_reg_C"/>
    <property type="match status" value="1"/>
</dbReference>
<dbReference type="EMBL" id="CP041165">
    <property type="protein sequence ID" value="QOP41064.1"/>
    <property type="molecule type" value="Genomic_DNA"/>
</dbReference>
<dbReference type="SUPFAM" id="SSF52172">
    <property type="entry name" value="CheY-like"/>
    <property type="match status" value="1"/>
</dbReference>
<keyword evidence="5" id="KW-0804">Transcription</keyword>
<accession>A0A7M1AUG8</accession>
<dbReference type="SMART" id="SM00862">
    <property type="entry name" value="Trans_reg_C"/>
    <property type="match status" value="1"/>
</dbReference>
<dbReference type="GO" id="GO:0000976">
    <property type="term" value="F:transcription cis-regulatory region binding"/>
    <property type="evidence" value="ECO:0007669"/>
    <property type="project" value="TreeGrafter"/>
</dbReference>
<keyword evidence="3" id="KW-0805">Transcription regulation</keyword>
<evidence type="ECO:0000256" key="4">
    <source>
        <dbReference type="ARBA" id="ARBA00023125"/>
    </source>
</evidence>
<keyword evidence="1" id="KW-0597">Phosphoprotein</keyword>
<dbReference type="RefSeq" id="WP_193114484.1">
    <property type="nucleotide sequence ID" value="NZ_CP041165.1"/>
</dbReference>
<dbReference type="GO" id="GO:0032993">
    <property type="term" value="C:protein-DNA complex"/>
    <property type="evidence" value="ECO:0007669"/>
    <property type="project" value="TreeGrafter"/>
</dbReference>
<dbReference type="CDD" id="cd00156">
    <property type="entry name" value="REC"/>
    <property type="match status" value="1"/>
</dbReference>